<comment type="caution">
    <text evidence="2">The sequence shown here is derived from an EMBL/GenBank/DDBJ whole genome shotgun (WGS) entry which is preliminary data.</text>
</comment>
<reference evidence="2 3" key="1">
    <citation type="submission" date="2015-02" db="EMBL/GenBank/DDBJ databases">
        <title>Draft genome sequences of ten Microbacterium spp. with emphasis on heavy metal contaminated environments.</title>
        <authorList>
            <person name="Corretto E."/>
        </authorList>
    </citation>
    <scope>NUCLEOTIDE SEQUENCE [LARGE SCALE GENOMIC DNA]</scope>
    <source>
        <strain evidence="2 3">ARN176</strain>
    </source>
</reference>
<organism evidence="2 3">
    <name type="scientific">Microbacterium azadirachtae</name>
    <dbReference type="NCBI Taxonomy" id="582680"/>
    <lineage>
        <taxon>Bacteria</taxon>
        <taxon>Bacillati</taxon>
        <taxon>Actinomycetota</taxon>
        <taxon>Actinomycetes</taxon>
        <taxon>Micrococcales</taxon>
        <taxon>Microbacteriaceae</taxon>
        <taxon>Microbacterium</taxon>
    </lineage>
</organism>
<evidence type="ECO:0008006" key="4">
    <source>
        <dbReference type="Google" id="ProtNLM"/>
    </source>
</evidence>
<dbReference type="EMBL" id="JYIX01000036">
    <property type="protein sequence ID" value="KJL32653.1"/>
    <property type="molecule type" value="Genomic_DNA"/>
</dbReference>
<protein>
    <recommendedName>
        <fullName evidence="4">SipW-cognate class signal peptide</fullName>
    </recommendedName>
</protein>
<dbReference type="InterPro" id="IPR006311">
    <property type="entry name" value="TAT_signal"/>
</dbReference>
<accession>A0A0F0LHM0</accession>
<dbReference type="PROSITE" id="PS51318">
    <property type="entry name" value="TAT"/>
    <property type="match status" value="1"/>
</dbReference>
<gene>
    <name evidence="2" type="ORF">RS86_02434</name>
</gene>
<dbReference type="PATRIC" id="fig|582680.6.peg.2497"/>
<proteinExistence type="predicted"/>
<name>A0A0F0LHM0_9MICO</name>
<evidence type="ECO:0000256" key="1">
    <source>
        <dbReference type="SAM" id="SignalP"/>
    </source>
</evidence>
<keyword evidence="3" id="KW-1185">Reference proteome</keyword>
<dbReference type="Proteomes" id="UP000033740">
    <property type="component" value="Unassembled WGS sequence"/>
</dbReference>
<feature type="signal peptide" evidence="1">
    <location>
        <begin position="1"/>
        <end position="35"/>
    </location>
</feature>
<feature type="chain" id="PRO_5038447389" description="SipW-cognate class signal peptide" evidence="1">
    <location>
        <begin position="36"/>
        <end position="186"/>
    </location>
</feature>
<sequence length="186" mass="18781">MTDVKSGLSRRTVIKSAAWSVPVIAVAAAAPMAAASTTTNPKSVGPLVESSPNVKDSVLSASSSRVEACFPNDTFSTPFNLIATVTFDNSDPAFSLAGATVTSAGNVWTVASRTATSVTLTATQTVACYSGITGFDLAYNAGSAVPPLNSLTLNISGVSTDGTRKIDGLISSLDNGPVVGPKVHDA</sequence>
<evidence type="ECO:0000313" key="3">
    <source>
        <dbReference type="Proteomes" id="UP000033740"/>
    </source>
</evidence>
<dbReference type="RefSeq" id="WP_045272510.1">
    <property type="nucleotide sequence ID" value="NZ_JYIX01000036.1"/>
</dbReference>
<dbReference type="STRING" id="582680.RS86_02434"/>
<dbReference type="AlphaFoldDB" id="A0A0F0LHM0"/>
<evidence type="ECO:0000313" key="2">
    <source>
        <dbReference type="EMBL" id="KJL32653.1"/>
    </source>
</evidence>
<keyword evidence="1" id="KW-0732">Signal</keyword>